<feature type="transmembrane region" description="Helical" evidence="1">
    <location>
        <begin position="22"/>
        <end position="42"/>
    </location>
</feature>
<keyword evidence="1" id="KW-0812">Transmembrane</keyword>
<keyword evidence="2" id="KW-1185">Reference proteome</keyword>
<evidence type="ECO:0000256" key="1">
    <source>
        <dbReference type="SAM" id="Phobius"/>
    </source>
</evidence>
<keyword evidence="1" id="KW-1133">Transmembrane helix</keyword>
<evidence type="ECO:0000313" key="2">
    <source>
        <dbReference type="Proteomes" id="UP000694871"/>
    </source>
</evidence>
<accession>A0ABM1KS34</accession>
<dbReference type="GeneID" id="107118676"/>
<sequence>MGFGIQLALLMWKNFTYRRRQTVQLIVEVLWPLFLFFILISVRRSHPPFEQHECHFPNKPLPSAGTLAWIQGIVCNVNNPCFRYPTTGETPGLVGNFDHSM</sequence>
<dbReference type="Proteomes" id="UP000694871">
    <property type="component" value="Unplaced"/>
</dbReference>
<gene>
    <name evidence="3" type="primary">LOC107118676</name>
</gene>
<dbReference type="RefSeq" id="XP_015276521.1">
    <property type="nucleotide sequence ID" value="XM_015421035.1"/>
</dbReference>
<reference evidence="3" key="1">
    <citation type="submission" date="2025-08" db="UniProtKB">
        <authorList>
            <consortium name="RefSeq"/>
        </authorList>
    </citation>
    <scope>IDENTIFICATION</scope>
</reference>
<evidence type="ECO:0000313" key="3">
    <source>
        <dbReference type="RefSeq" id="XP_015276521.1"/>
    </source>
</evidence>
<name>A0ABM1KS34_GEKJA</name>
<protein>
    <submittedName>
        <fullName evidence="3">ATP-binding cassette sub-family A member 7-like</fullName>
    </submittedName>
</protein>
<proteinExistence type="predicted"/>
<organism evidence="2 3">
    <name type="scientific">Gekko japonicus</name>
    <name type="common">Schlegel's Japanese gecko</name>
    <dbReference type="NCBI Taxonomy" id="146911"/>
    <lineage>
        <taxon>Eukaryota</taxon>
        <taxon>Metazoa</taxon>
        <taxon>Chordata</taxon>
        <taxon>Craniata</taxon>
        <taxon>Vertebrata</taxon>
        <taxon>Euteleostomi</taxon>
        <taxon>Lepidosauria</taxon>
        <taxon>Squamata</taxon>
        <taxon>Bifurcata</taxon>
        <taxon>Gekkota</taxon>
        <taxon>Gekkonidae</taxon>
        <taxon>Gekkoninae</taxon>
        <taxon>Gekko</taxon>
    </lineage>
</organism>
<keyword evidence="1" id="KW-0472">Membrane</keyword>